<dbReference type="PANTHER" id="PTHR33398">
    <property type="entry name" value="30S RIBOSOMAL PROTEIN S20"/>
    <property type="match status" value="1"/>
</dbReference>
<dbReference type="InterPro" id="IPR036510">
    <property type="entry name" value="Ribosomal_bS20_sf"/>
</dbReference>
<evidence type="ECO:0000256" key="5">
    <source>
        <dbReference type="ARBA" id="ARBA00023274"/>
    </source>
</evidence>
<sequence>MPNKKSAIKRVRTSERNRLYNRYWKSRCKTSMKKVLATVQNGDAEAAVLQLNAAQSVFDKAVVKGVLHRNTAARRKALMTAKVKSLSAEKPAE</sequence>
<evidence type="ECO:0000256" key="2">
    <source>
        <dbReference type="ARBA" id="ARBA00022730"/>
    </source>
</evidence>
<dbReference type="EMBL" id="ADFP01000140">
    <property type="protein sequence ID" value="EFB89317.1"/>
    <property type="molecule type" value="Genomic_DNA"/>
</dbReference>
<accession>A0ABP2HPQ1</accession>
<organism evidence="8 9">
    <name type="scientific">Pyramidobacter piscolens W5455</name>
    <dbReference type="NCBI Taxonomy" id="352165"/>
    <lineage>
        <taxon>Bacteria</taxon>
        <taxon>Thermotogati</taxon>
        <taxon>Synergistota</taxon>
        <taxon>Synergistia</taxon>
        <taxon>Synergistales</taxon>
        <taxon>Dethiosulfovibrionaceae</taxon>
        <taxon>Pyramidobacter</taxon>
    </lineage>
</organism>
<evidence type="ECO:0000256" key="1">
    <source>
        <dbReference type="ARBA" id="ARBA00007634"/>
    </source>
</evidence>
<evidence type="ECO:0000313" key="9">
    <source>
        <dbReference type="Proteomes" id="UP000006462"/>
    </source>
</evidence>
<keyword evidence="4 7" id="KW-0689">Ribosomal protein</keyword>
<keyword evidence="5 7" id="KW-0687">Ribonucleoprotein</keyword>
<evidence type="ECO:0000256" key="4">
    <source>
        <dbReference type="ARBA" id="ARBA00022980"/>
    </source>
</evidence>
<keyword evidence="3 7" id="KW-0694">RNA-binding</keyword>
<dbReference type="Gene3D" id="1.20.58.110">
    <property type="entry name" value="Ribosomal protein S20"/>
    <property type="match status" value="1"/>
</dbReference>
<evidence type="ECO:0000313" key="8">
    <source>
        <dbReference type="EMBL" id="EFB89317.1"/>
    </source>
</evidence>
<dbReference type="InterPro" id="IPR002583">
    <property type="entry name" value="Ribosomal_bS20"/>
</dbReference>
<reference evidence="8 9" key="1">
    <citation type="submission" date="2009-12" db="EMBL/GenBank/DDBJ databases">
        <authorList>
            <person name="Shrivastava S."/>
            <person name="Madupu R."/>
            <person name="Durkin A.S."/>
            <person name="Torralba M."/>
            <person name="Methe B."/>
            <person name="Sutton G.G."/>
            <person name="Strausberg R.L."/>
            <person name="Nelson K.E."/>
        </authorList>
    </citation>
    <scope>NUCLEOTIDE SEQUENCE [LARGE SCALE GENOMIC DNA]</scope>
    <source>
        <strain evidence="8 9">W5455</strain>
    </source>
</reference>
<dbReference type="Proteomes" id="UP000006462">
    <property type="component" value="Unassembled WGS sequence"/>
</dbReference>
<keyword evidence="2 7" id="KW-0699">rRNA-binding</keyword>
<dbReference type="RefSeq" id="WP_009166223.1">
    <property type="nucleotide sequence ID" value="NZ_ADFP01000140.1"/>
</dbReference>
<comment type="function">
    <text evidence="7">Binds directly to 16S ribosomal RNA.</text>
</comment>
<gene>
    <name evidence="7 8" type="primary">rpsT</name>
    <name evidence="8" type="ORF">HMPREF7215_2672</name>
</gene>
<dbReference type="SUPFAM" id="SSF46992">
    <property type="entry name" value="Ribosomal protein S20"/>
    <property type="match status" value="1"/>
</dbReference>
<name>A0ABP2HPQ1_9BACT</name>
<dbReference type="HAMAP" id="MF_00500">
    <property type="entry name" value="Ribosomal_bS20"/>
    <property type="match status" value="1"/>
</dbReference>
<protein>
    <recommendedName>
        <fullName evidence="6 7">Small ribosomal subunit protein bS20</fullName>
    </recommendedName>
</protein>
<dbReference type="PANTHER" id="PTHR33398:SF1">
    <property type="entry name" value="SMALL RIBOSOMAL SUBUNIT PROTEIN BS20C"/>
    <property type="match status" value="1"/>
</dbReference>
<proteinExistence type="inferred from homology"/>
<dbReference type="Pfam" id="PF01649">
    <property type="entry name" value="Ribosomal_S20p"/>
    <property type="match status" value="1"/>
</dbReference>
<dbReference type="GO" id="GO:0005840">
    <property type="term" value="C:ribosome"/>
    <property type="evidence" value="ECO:0007669"/>
    <property type="project" value="UniProtKB-KW"/>
</dbReference>
<comment type="caution">
    <text evidence="8">The sequence shown here is derived from an EMBL/GenBank/DDBJ whole genome shotgun (WGS) entry which is preliminary data.</text>
</comment>
<dbReference type="NCBIfam" id="TIGR00029">
    <property type="entry name" value="S20"/>
    <property type="match status" value="1"/>
</dbReference>
<keyword evidence="9" id="KW-1185">Reference proteome</keyword>
<dbReference type="GeneID" id="90985997"/>
<comment type="similarity">
    <text evidence="1 7">Belongs to the bacterial ribosomal protein bS20 family.</text>
</comment>
<evidence type="ECO:0000256" key="3">
    <source>
        <dbReference type="ARBA" id="ARBA00022884"/>
    </source>
</evidence>
<evidence type="ECO:0000256" key="7">
    <source>
        <dbReference type="HAMAP-Rule" id="MF_00500"/>
    </source>
</evidence>
<evidence type="ECO:0000256" key="6">
    <source>
        <dbReference type="ARBA" id="ARBA00035136"/>
    </source>
</evidence>